<dbReference type="Proteomes" id="UP000452235">
    <property type="component" value="Unassembled WGS sequence"/>
</dbReference>
<evidence type="ECO:0000313" key="1">
    <source>
        <dbReference type="EMBL" id="GFF19389.1"/>
    </source>
</evidence>
<dbReference type="EMBL" id="BLJY01000010">
    <property type="protein sequence ID" value="GFF19389.1"/>
    <property type="molecule type" value="Genomic_DNA"/>
</dbReference>
<accession>A0A5M3ZA90</accession>
<dbReference type="PROSITE" id="PS51257">
    <property type="entry name" value="PROKAR_LIPOPROTEIN"/>
    <property type="match status" value="1"/>
</dbReference>
<gene>
    <name evidence="1" type="ORF">ATEIFO6365_0010016200</name>
</gene>
<proteinExistence type="predicted"/>
<name>A0A5M3ZA90_ASPTE</name>
<organism evidence="1 2">
    <name type="scientific">Aspergillus terreus</name>
    <dbReference type="NCBI Taxonomy" id="33178"/>
    <lineage>
        <taxon>Eukaryota</taxon>
        <taxon>Fungi</taxon>
        <taxon>Dikarya</taxon>
        <taxon>Ascomycota</taxon>
        <taxon>Pezizomycotina</taxon>
        <taxon>Eurotiomycetes</taxon>
        <taxon>Eurotiomycetidae</taxon>
        <taxon>Eurotiales</taxon>
        <taxon>Aspergillaceae</taxon>
        <taxon>Aspergillus</taxon>
        <taxon>Aspergillus subgen. Circumdati</taxon>
    </lineage>
</organism>
<reference evidence="1 2" key="1">
    <citation type="submission" date="2020-01" db="EMBL/GenBank/DDBJ databases">
        <title>Aspergillus terreus IFO 6365 whole genome shotgun sequence.</title>
        <authorList>
            <person name="Kanamasa S."/>
            <person name="Takahashi H."/>
        </authorList>
    </citation>
    <scope>NUCLEOTIDE SEQUENCE [LARGE SCALE GENOMIC DNA]</scope>
    <source>
        <strain evidence="1 2">IFO 6365</strain>
    </source>
</reference>
<evidence type="ECO:0000313" key="2">
    <source>
        <dbReference type="Proteomes" id="UP000452235"/>
    </source>
</evidence>
<comment type="caution">
    <text evidence="1">The sequence shown here is derived from an EMBL/GenBank/DDBJ whole genome shotgun (WGS) entry which is preliminary data.</text>
</comment>
<dbReference type="AlphaFoldDB" id="A0A5M3ZA90"/>
<protein>
    <submittedName>
        <fullName evidence="1">Uncharacterized protein</fullName>
    </submittedName>
</protein>
<sequence>MLRTTLVAFALAATALAVPSGGSCNSNQEQICCSSLIGLDCLINLLGTNCGGGTYCCDSGSSGLSLINIDALNCVSL</sequence>
<keyword evidence="2" id="KW-1185">Reference proteome</keyword>
<dbReference type="OrthoDB" id="8115477at2759"/>